<organism evidence="3 4">
    <name type="scientific">Streptomyces turgidiscabies (strain Car8)</name>
    <dbReference type="NCBI Taxonomy" id="698760"/>
    <lineage>
        <taxon>Bacteria</taxon>
        <taxon>Bacillati</taxon>
        <taxon>Actinomycetota</taxon>
        <taxon>Actinomycetes</taxon>
        <taxon>Kitasatosporales</taxon>
        <taxon>Streptomycetaceae</taxon>
        <taxon>Streptomyces</taxon>
    </lineage>
</organism>
<dbReference type="PATRIC" id="fig|698760.3.peg.8275"/>
<comment type="caution">
    <text evidence="3">The sequence shown here is derived from an EMBL/GenBank/DDBJ whole genome shotgun (WGS) entry which is preliminary data.</text>
</comment>
<dbReference type="STRING" id="85558.T45_05191"/>
<name>L7EWN6_STRT8</name>
<evidence type="ECO:0000313" key="4">
    <source>
        <dbReference type="Proteomes" id="UP000010931"/>
    </source>
</evidence>
<dbReference type="RefSeq" id="WP_006382258.1">
    <property type="nucleotide sequence ID" value="NZ_AEJB01000575.1"/>
</dbReference>
<feature type="region of interest" description="Disordered" evidence="1">
    <location>
        <begin position="31"/>
        <end position="58"/>
    </location>
</feature>
<feature type="transmembrane region" description="Helical" evidence="2">
    <location>
        <begin position="6"/>
        <end position="25"/>
    </location>
</feature>
<sequence length="58" mass="5721">MPDHVGPAPPLLGMAAGTLIVLAVLPGRRGFAKQSAAPGAGTTASEAATVREHTGSTR</sequence>
<feature type="compositionally biased region" description="Basic and acidic residues" evidence="1">
    <location>
        <begin position="49"/>
        <end position="58"/>
    </location>
</feature>
<reference evidence="3 4" key="1">
    <citation type="journal article" date="2011" name="Plasmid">
        <title>Streptomyces turgidiscabies Car8 contains a modular pathogenicity island that shares virulence genes with other actinobacterial plant pathogens.</title>
        <authorList>
            <person name="Huguet-Tapia J.C."/>
            <person name="Badger J.H."/>
            <person name="Loria R."/>
            <person name="Pettis G.S."/>
        </authorList>
    </citation>
    <scope>NUCLEOTIDE SEQUENCE [LARGE SCALE GENOMIC DNA]</scope>
    <source>
        <strain evidence="3 4">Car8</strain>
    </source>
</reference>
<dbReference type="AlphaFoldDB" id="L7EWN6"/>
<gene>
    <name evidence="3" type="ORF">STRTUCAR8_00481</name>
</gene>
<evidence type="ECO:0000256" key="1">
    <source>
        <dbReference type="SAM" id="MobiDB-lite"/>
    </source>
</evidence>
<keyword evidence="2" id="KW-0472">Membrane</keyword>
<evidence type="ECO:0000256" key="2">
    <source>
        <dbReference type="SAM" id="Phobius"/>
    </source>
</evidence>
<dbReference type="GeneID" id="97406419"/>
<proteinExistence type="predicted"/>
<accession>L7EWN6</accession>
<evidence type="ECO:0000313" key="3">
    <source>
        <dbReference type="EMBL" id="ELP62805.1"/>
    </source>
</evidence>
<keyword evidence="2" id="KW-0812">Transmembrane</keyword>
<keyword evidence="2" id="KW-1133">Transmembrane helix</keyword>
<protein>
    <submittedName>
        <fullName evidence="3">Tat pathway signal sequence domain protein</fullName>
    </submittedName>
</protein>
<dbReference type="EMBL" id="AEJB01000575">
    <property type="protein sequence ID" value="ELP62805.1"/>
    <property type="molecule type" value="Genomic_DNA"/>
</dbReference>
<dbReference type="Proteomes" id="UP000010931">
    <property type="component" value="Unassembled WGS sequence"/>
</dbReference>
<keyword evidence="4" id="KW-1185">Reference proteome</keyword>